<keyword evidence="2" id="KW-0732">Signal</keyword>
<keyword evidence="4" id="KW-1185">Reference proteome</keyword>
<feature type="chain" id="PRO_5042833693" evidence="2">
    <location>
        <begin position="28"/>
        <end position="169"/>
    </location>
</feature>
<feature type="signal peptide" evidence="2">
    <location>
        <begin position="1"/>
        <end position="27"/>
    </location>
</feature>
<evidence type="ECO:0000256" key="1">
    <source>
        <dbReference type="SAM" id="MobiDB-lite"/>
    </source>
</evidence>
<dbReference type="AlphaFoldDB" id="A0AAN9Y8D9"/>
<comment type="caution">
    <text evidence="3">The sequence shown here is derived from an EMBL/GenBank/DDBJ whole genome shotgun (WGS) entry which is preliminary data.</text>
</comment>
<proteinExistence type="predicted"/>
<feature type="compositionally biased region" description="Low complexity" evidence="1">
    <location>
        <begin position="147"/>
        <end position="162"/>
    </location>
</feature>
<evidence type="ECO:0000313" key="3">
    <source>
        <dbReference type="EMBL" id="KAK7602901.1"/>
    </source>
</evidence>
<organism evidence="3 4">
    <name type="scientific">Parthenolecanium corni</name>
    <dbReference type="NCBI Taxonomy" id="536013"/>
    <lineage>
        <taxon>Eukaryota</taxon>
        <taxon>Metazoa</taxon>
        <taxon>Ecdysozoa</taxon>
        <taxon>Arthropoda</taxon>
        <taxon>Hexapoda</taxon>
        <taxon>Insecta</taxon>
        <taxon>Pterygota</taxon>
        <taxon>Neoptera</taxon>
        <taxon>Paraneoptera</taxon>
        <taxon>Hemiptera</taxon>
        <taxon>Sternorrhyncha</taxon>
        <taxon>Coccoidea</taxon>
        <taxon>Coccidae</taxon>
        <taxon>Parthenolecanium</taxon>
    </lineage>
</organism>
<evidence type="ECO:0000256" key="2">
    <source>
        <dbReference type="SAM" id="SignalP"/>
    </source>
</evidence>
<sequence>MSSDKFRFQALPFSAIAILLFFLCVHTIPLNPDQNDGKLDDIIVSSGNLQLKRDPRDAHRSAKFKNHNFSNWSSFGNRSFGDWSKFKNKNFGNWTKFDWKNFSIFDKLDEMMESIERDLEELMNDTMSYAEFLKNGETFADIDDSFSFSSSESFSESESASESGEELTP</sequence>
<dbReference type="EMBL" id="JBBCAQ010000007">
    <property type="protein sequence ID" value="KAK7602901.1"/>
    <property type="molecule type" value="Genomic_DNA"/>
</dbReference>
<accession>A0AAN9Y8D9</accession>
<reference evidence="3 4" key="1">
    <citation type="submission" date="2024-03" db="EMBL/GenBank/DDBJ databases">
        <title>Adaptation during the transition from Ophiocordyceps entomopathogen to insect associate is accompanied by gene loss and intensified selection.</title>
        <authorList>
            <person name="Ward C.M."/>
            <person name="Onetto C.A."/>
            <person name="Borneman A.R."/>
        </authorList>
    </citation>
    <scope>NUCLEOTIDE SEQUENCE [LARGE SCALE GENOMIC DNA]</scope>
    <source>
        <strain evidence="3">AWRI1</strain>
        <tissue evidence="3">Single Adult Female</tissue>
    </source>
</reference>
<protein>
    <submittedName>
        <fullName evidence="3">Uncharacterized protein</fullName>
    </submittedName>
</protein>
<gene>
    <name evidence="3" type="ORF">V9T40_006875</name>
</gene>
<name>A0AAN9Y8D9_9HEMI</name>
<feature type="region of interest" description="Disordered" evidence="1">
    <location>
        <begin position="147"/>
        <end position="169"/>
    </location>
</feature>
<dbReference type="Proteomes" id="UP001367676">
    <property type="component" value="Unassembled WGS sequence"/>
</dbReference>
<evidence type="ECO:0000313" key="4">
    <source>
        <dbReference type="Proteomes" id="UP001367676"/>
    </source>
</evidence>